<evidence type="ECO:0000313" key="2">
    <source>
        <dbReference type="EMBL" id="QQM32874.1"/>
    </source>
</evidence>
<feature type="transmembrane region" description="Helical" evidence="1">
    <location>
        <begin position="150"/>
        <end position="170"/>
    </location>
</feature>
<feature type="transmembrane region" description="Helical" evidence="1">
    <location>
        <begin position="120"/>
        <end position="138"/>
    </location>
</feature>
<feature type="transmembrane region" description="Helical" evidence="1">
    <location>
        <begin position="277"/>
        <end position="301"/>
    </location>
</feature>
<proteinExistence type="predicted"/>
<evidence type="ECO:0000256" key="1">
    <source>
        <dbReference type="SAM" id="Phobius"/>
    </source>
</evidence>
<dbReference type="InterPro" id="IPR010266">
    <property type="entry name" value="NnrS"/>
</dbReference>
<sequence>MSLVDTSVLRGRRSFLHVLGDEGFRLFFPLSALYAAVWPFLWVVVHGYELPAVGAIPPSIWHVHEMIIGAFGAALLGFLTTAIPEWTDTPRLRGKALYALAAIWGVARICGLVGAEGVFWIGAITDIVWTGFLAAYVLRVSLDKKNSRLTGFILWLAGLWLCETATRYAFATGNVEHAQLFTHLSGFIFLGLLGLALARITVPVTNDILDPSGETSPFRPHPGRLNLAPGVMTILIAAELSGLSSEVTGFVFIAAGAAFLDRVAEAFVGRAFFRAEIAVLAGSSALAGIGLIAIGCARLGLPVMETTGLHIALMGGLGLGVIAVFCIAGLRHTGQPLAFSVATKITIALIVIAIAIRTLPEFGIASGLVGHHHAVAAIFWAGGFLLWLRVYWPAFADPATLNQHDC</sequence>
<protein>
    <submittedName>
        <fullName evidence="2">NnrS family protein</fullName>
    </submittedName>
</protein>
<dbReference type="Pfam" id="PF05940">
    <property type="entry name" value="NnrS"/>
    <property type="match status" value="1"/>
</dbReference>
<keyword evidence="1" id="KW-1133">Transmembrane helix</keyword>
<dbReference type="Proteomes" id="UP000596083">
    <property type="component" value="Plasmid plas-001"/>
</dbReference>
<gene>
    <name evidence="2" type="ORF">JET14_20720</name>
</gene>
<feature type="transmembrane region" description="Helical" evidence="1">
    <location>
        <begin position="182"/>
        <end position="202"/>
    </location>
</feature>
<dbReference type="AlphaFoldDB" id="A0A7T7HPA3"/>
<feature type="transmembrane region" description="Helical" evidence="1">
    <location>
        <begin position="26"/>
        <end position="46"/>
    </location>
</feature>
<keyword evidence="1" id="KW-0472">Membrane</keyword>
<feature type="transmembrane region" description="Helical" evidence="1">
    <location>
        <begin position="66"/>
        <end position="84"/>
    </location>
</feature>
<feature type="transmembrane region" description="Helical" evidence="1">
    <location>
        <begin position="368"/>
        <end position="388"/>
    </location>
</feature>
<evidence type="ECO:0000313" key="3">
    <source>
        <dbReference type="Proteomes" id="UP000596083"/>
    </source>
</evidence>
<accession>A0A7T7HPA3</accession>
<keyword evidence="1" id="KW-0812">Transmembrane</keyword>
<dbReference type="KEGG" id="mlut:JET14_20720"/>
<geneLocation type="plasmid" evidence="2 3">
    <name>plas-001</name>
</geneLocation>
<feature type="transmembrane region" description="Helical" evidence="1">
    <location>
        <begin position="307"/>
        <end position="330"/>
    </location>
</feature>
<keyword evidence="2" id="KW-0614">Plasmid</keyword>
<reference evidence="2 3" key="1">
    <citation type="submission" date="2020-12" db="EMBL/GenBank/DDBJ databases">
        <authorList>
            <person name="Zheng R.K."/>
            <person name="Sun C.M."/>
        </authorList>
    </citation>
    <scope>NUCLEOTIDE SEQUENCE [LARGE SCALE GENOMIC DNA]</scope>
    <source>
        <strain evidence="2 3">ZRK001</strain>
        <plasmid evidence="2 3">plas-001</plasmid>
    </source>
</reference>
<feature type="transmembrane region" description="Helical" evidence="1">
    <location>
        <begin position="96"/>
        <end position="114"/>
    </location>
</feature>
<organism evidence="2 3">
    <name type="scientific">Martelella lutilitoris</name>
    <dbReference type="NCBI Taxonomy" id="2583532"/>
    <lineage>
        <taxon>Bacteria</taxon>
        <taxon>Pseudomonadati</taxon>
        <taxon>Pseudomonadota</taxon>
        <taxon>Alphaproteobacteria</taxon>
        <taxon>Hyphomicrobiales</taxon>
        <taxon>Aurantimonadaceae</taxon>
        <taxon>Martelella</taxon>
    </lineage>
</organism>
<name>A0A7T7HPA3_9HYPH</name>
<feature type="transmembrane region" description="Helical" evidence="1">
    <location>
        <begin position="337"/>
        <end position="356"/>
    </location>
</feature>
<dbReference type="RefSeq" id="WP_200338244.1">
    <property type="nucleotide sequence ID" value="NZ_CP066787.1"/>
</dbReference>
<dbReference type="EMBL" id="CP066787">
    <property type="protein sequence ID" value="QQM32874.1"/>
    <property type="molecule type" value="Genomic_DNA"/>
</dbReference>